<organism evidence="1 2">
    <name type="scientific">Anaerotruncus massiliensis</name>
    <name type="common">ex Liu et al. 2021</name>
    <dbReference type="NCBI Taxonomy" id="2321404"/>
    <lineage>
        <taxon>Bacteria</taxon>
        <taxon>Bacillati</taxon>
        <taxon>Bacillota</taxon>
        <taxon>Clostridia</taxon>
        <taxon>Eubacteriales</taxon>
        <taxon>Oscillospiraceae</taxon>
        <taxon>Anaerotruncus</taxon>
    </lineage>
</organism>
<dbReference type="InterPro" id="IPR036412">
    <property type="entry name" value="HAD-like_sf"/>
</dbReference>
<dbReference type="SUPFAM" id="SSF56784">
    <property type="entry name" value="HAD-like"/>
    <property type="match status" value="1"/>
</dbReference>
<name>A0A498CUZ3_9FIRM</name>
<gene>
    <name evidence="1" type="ORF">D4A47_02115</name>
</gene>
<evidence type="ECO:0000313" key="1">
    <source>
        <dbReference type="EMBL" id="RLL14799.1"/>
    </source>
</evidence>
<dbReference type="Gene3D" id="3.30.1240.10">
    <property type="match status" value="1"/>
</dbReference>
<dbReference type="GO" id="GO:0005829">
    <property type="term" value="C:cytosol"/>
    <property type="evidence" value="ECO:0007669"/>
    <property type="project" value="TreeGrafter"/>
</dbReference>
<protein>
    <submittedName>
        <fullName evidence="1">HAD family phosphatase</fullName>
    </submittedName>
</protein>
<dbReference type="PANTHER" id="PTHR10000:SF8">
    <property type="entry name" value="HAD SUPERFAMILY HYDROLASE-LIKE, TYPE 3"/>
    <property type="match status" value="1"/>
</dbReference>
<dbReference type="GO" id="GO:0016791">
    <property type="term" value="F:phosphatase activity"/>
    <property type="evidence" value="ECO:0007669"/>
    <property type="project" value="TreeGrafter"/>
</dbReference>
<accession>A0A498CUZ3</accession>
<evidence type="ECO:0000313" key="2">
    <source>
        <dbReference type="Proteomes" id="UP000276301"/>
    </source>
</evidence>
<dbReference type="AlphaFoldDB" id="A0A498CUZ3"/>
<reference evidence="1 2" key="1">
    <citation type="submission" date="2018-10" db="EMBL/GenBank/DDBJ databases">
        <title>Anaerotruncus faecis sp. nov., isolated from human feces.</title>
        <authorList>
            <person name="Wang Y.-J."/>
        </authorList>
    </citation>
    <scope>NUCLEOTIDE SEQUENCE [LARGE SCALE GENOMIC DNA]</scope>
    <source>
        <strain evidence="1 2">22A2-44</strain>
    </source>
</reference>
<dbReference type="Gene3D" id="3.40.50.1000">
    <property type="entry name" value="HAD superfamily/HAD-like"/>
    <property type="match status" value="1"/>
</dbReference>
<dbReference type="InterPro" id="IPR023214">
    <property type="entry name" value="HAD_sf"/>
</dbReference>
<dbReference type="Proteomes" id="UP000276301">
    <property type="component" value="Unassembled WGS sequence"/>
</dbReference>
<dbReference type="Pfam" id="PF08282">
    <property type="entry name" value="Hydrolase_3"/>
    <property type="match status" value="1"/>
</dbReference>
<proteinExistence type="predicted"/>
<dbReference type="EMBL" id="RCHT01000001">
    <property type="protein sequence ID" value="RLL14799.1"/>
    <property type="molecule type" value="Genomic_DNA"/>
</dbReference>
<dbReference type="GO" id="GO:0000287">
    <property type="term" value="F:magnesium ion binding"/>
    <property type="evidence" value="ECO:0007669"/>
    <property type="project" value="TreeGrafter"/>
</dbReference>
<comment type="caution">
    <text evidence="1">The sequence shown here is derived from an EMBL/GenBank/DDBJ whole genome shotgun (WGS) entry which is preliminary data.</text>
</comment>
<keyword evidence="2" id="KW-1185">Reference proteome</keyword>
<dbReference type="PANTHER" id="PTHR10000">
    <property type="entry name" value="PHOSPHOSERINE PHOSPHATASE"/>
    <property type="match status" value="1"/>
</dbReference>
<sequence>MGGRGMFGGLECVAVDLDGTLLGPDELPGEADRAAVRALSAAGIRVVAVTGRHPHIAEWPVRLAGCHPAAICMNGAAVYDFAAGAYRAVEYMPGEEAYRACRLLDRLGAPYAAYAADAILLAGAWEAGNFYEAYFSRCGSRFRHKPVYCRDSADFGGREIADLLLPGVPSEAAEALRALAGRMEGVRLVSSSGSCVDLCGAGVSKGAALREYCRREGLSLAGTLALGDEENDRSMLEICGHPFVPEGSAISGRLPGARVTARCGRDPLAHALRALFPAG</sequence>